<accession>X1P631</accession>
<evidence type="ECO:0008006" key="2">
    <source>
        <dbReference type="Google" id="ProtNLM"/>
    </source>
</evidence>
<reference evidence="1" key="1">
    <citation type="journal article" date="2014" name="Front. Microbiol.">
        <title>High frequency of phylogenetically diverse reductive dehalogenase-homologous genes in deep subseafloor sedimentary metagenomes.</title>
        <authorList>
            <person name="Kawai M."/>
            <person name="Futagami T."/>
            <person name="Toyoda A."/>
            <person name="Takaki Y."/>
            <person name="Nishi S."/>
            <person name="Hori S."/>
            <person name="Arai W."/>
            <person name="Tsubouchi T."/>
            <person name="Morono Y."/>
            <person name="Uchiyama I."/>
            <person name="Ito T."/>
            <person name="Fujiyama A."/>
            <person name="Inagaki F."/>
            <person name="Takami H."/>
        </authorList>
    </citation>
    <scope>NUCLEOTIDE SEQUENCE</scope>
    <source>
        <strain evidence="1">Expedition CK06-06</strain>
    </source>
</reference>
<dbReference type="Gene3D" id="2.120.10.90">
    <property type="entry name" value="DNA gyrase/topoisomerase IV, subunit A, C-terminal"/>
    <property type="match status" value="1"/>
</dbReference>
<dbReference type="InterPro" id="IPR035516">
    <property type="entry name" value="Gyrase/topoIV_suA_C"/>
</dbReference>
<dbReference type="SUPFAM" id="SSF101904">
    <property type="entry name" value="GyrA/ParC C-terminal domain-like"/>
    <property type="match status" value="1"/>
</dbReference>
<dbReference type="GO" id="GO:0003918">
    <property type="term" value="F:DNA topoisomerase type II (double strand cut, ATP-hydrolyzing) activity"/>
    <property type="evidence" value="ECO:0007669"/>
    <property type="project" value="TreeGrafter"/>
</dbReference>
<dbReference type="GO" id="GO:0006265">
    <property type="term" value="P:DNA topological change"/>
    <property type="evidence" value="ECO:0007669"/>
    <property type="project" value="InterPro"/>
</dbReference>
<proteinExistence type="predicted"/>
<dbReference type="AlphaFoldDB" id="X1P631"/>
<dbReference type="GO" id="GO:0005737">
    <property type="term" value="C:cytoplasm"/>
    <property type="evidence" value="ECO:0007669"/>
    <property type="project" value="TreeGrafter"/>
</dbReference>
<dbReference type="PANTHER" id="PTHR43493">
    <property type="entry name" value="DNA GYRASE/TOPOISOMERASE SUBUNIT A"/>
    <property type="match status" value="1"/>
</dbReference>
<evidence type="ECO:0000313" key="1">
    <source>
        <dbReference type="EMBL" id="GAI26384.1"/>
    </source>
</evidence>
<dbReference type="InterPro" id="IPR050220">
    <property type="entry name" value="Type_II_DNA_Topoisomerases"/>
</dbReference>
<dbReference type="GO" id="GO:0003677">
    <property type="term" value="F:DNA binding"/>
    <property type="evidence" value="ECO:0007669"/>
    <property type="project" value="InterPro"/>
</dbReference>
<dbReference type="PANTHER" id="PTHR43493:SF5">
    <property type="entry name" value="DNA GYRASE SUBUNIT A, CHLOROPLASTIC_MITOCHONDRIAL"/>
    <property type="match status" value="1"/>
</dbReference>
<name>X1P631_9ZZZZ</name>
<dbReference type="GO" id="GO:0009330">
    <property type="term" value="C:DNA topoisomerase type II (double strand cut, ATP-hydrolyzing) complex"/>
    <property type="evidence" value="ECO:0007669"/>
    <property type="project" value="TreeGrafter"/>
</dbReference>
<dbReference type="InterPro" id="IPR006691">
    <property type="entry name" value="GyrA/parC_rep"/>
</dbReference>
<comment type="caution">
    <text evidence="1">The sequence shown here is derived from an EMBL/GenBank/DDBJ whole genome shotgun (WGS) entry which is preliminary data.</text>
</comment>
<dbReference type="Pfam" id="PF03989">
    <property type="entry name" value="DNA_gyraseA_C"/>
    <property type="match status" value="4"/>
</dbReference>
<protein>
    <recommendedName>
        <fullName evidence="2">DNA gyrase subunit A</fullName>
    </recommendedName>
</protein>
<gene>
    <name evidence="1" type="ORF">S06H3_26095</name>
</gene>
<dbReference type="GO" id="GO:0005524">
    <property type="term" value="F:ATP binding"/>
    <property type="evidence" value="ECO:0007669"/>
    <property type="project" value="InterPro"/>
</dbReference>
<organism evidence="1">
    <name type="scientific">marine sediment metagenome</name>
    <dbReference type="NCBI Taxonomy" id="412755"/>
    <lineage>
        <taxon>unclassified sequences</taxon>
        <taxon>metagenomes</taxon>
        <taxon>ecological metagenomes</taxon>
    </lineage>
</organism>
<sequence length="281" mass="32201">LLEVRKKYADERRTEILKKAEELSVEDLIEDEDVVVTFSHAGYIKRLPVSAYRAQRRGGRGVTGMETREEDFVEDLFAGSTHDYILFFTNKGKVYWLKVYEIPEASRYARGKAIINLLKLGKEETVTATIPVKEFRPDLSLVMATKYGLTKKTELAAYSNPRPSGLIALRLRKDDELIGVKMTRGDQDIILATQKGKAIRFSERTVREIGRAVPSHIKSCRYSYSDVISVSNRRSKGILNRNCAYRGSRIVLCEDLVVCRRDCRRSKGLLNNYQQKPNQHY</sequence>
<dbReference type="EMBL" id="BARV01015058">
    <property type="protein sequence ID" value="GAI26384.1"/>
    <property type="molecule type" value="Genomic_DNA"/>
</dbReference>
<feature type="non-terminal residue" evidence="1">
    <location>
        <position position="1"/>
    </location>
</feature>